<gene>
    <name evidence="2" type="ORF">JMJ55_04755</name>
</gene>
<evidence type="ECO:0000313" key="3">
    <source>
        <dbReference type="Proteomes" id="UP000606490"/>
    </source>
</evidence>
<evidence type="ECO:0000259" key="1">
    <source>
        <dbReference type="Pfam" id="PF13472"/>
    </source>
</evidence>
<sequence>MAAPASPTPRRVALGVSLTAVAGGGAQARAGAAGHVVLLGDSIFDNKPYVAGGPDVVGHLRSRLPAGWRATLAAVGGSVTADVPRQLASIPAGATHLVISVGGNDAGRQEGVLANPARTVGEGLAQLASMADRFRQEYRAMLDRVLARRIPMALCTVYDPRFPDPQRRRLAVAGLTLFNDVIGREAFQRGLPLIDLRLVCNEDADFANAIEPSVQGGAKIAAAIARFAQEPEPRPHRSVVYGGSAG</sequence>
<dbReference type="SUPFAM" id="SSF52266">
    <property type="entry name" value="SGNH hydrolase"/>
    <property type="match status" value="1"/>
</dbReference>
<feature type="domain" description="SGNH hydrolase-type esterase" evidence="1">
    <location>
        <begin position="38"/>
        <end position="205"/>
    </location>
</feature>
<reference evidence="2 3" key="1">
    <citation type="submission" date="2021-01" db="EMBL/GenBank/DDBJ databases">
        <title>Belnapia mucosa sp. nov. and Belnapia arida sp. nov., isolated from the Tabernas Desert (Almeria, Spain).</title>
        <authorList>
            <person name="Molina-Menor E."/>
            <person name="Vidal-Verdu A."/>
            <person name="Calonge A."/>
            <person name="Satari L."/>
            <person name="Pereto Magraner J."/>
            <person name="Porcar Miralles M."/>
        </authorList>
    </citation>
    <scope>NUCLEOTIDE SEQUENCE [LARGE SCALE GENOMIC DNA]</scope>
    <source>
        <strain evidence="2 3">T6</strain>
    </source>
</reference>
<evidence type="ECO:0000313" key="2">
    <source>
        <dbReference type="EMBL" id="MBL6454622.1"/>
    </source>
</evidence>
<dbReference type="GO" id="GO:0016787">
    <property type="term" value="F:hydrolase activity"/>
    <property type="evidence" value="ECO:0007669"/>
    <property type="project" value="UniProtKB-KW"/>
</dbReference>
<organism evidence="2 3">
    <name type="scientific">Belnapia mucosa</name>
    <dbReference type="NCBI Taxonomy" id="2804532"/>
    <lineage>
        <taxon>Bacteria</taxon>
        <taxon>Pseudomonadati</taxon>
        <taxon>Pseudomonadota</taxon>
        <taxon>Alphaproteobacteria</taxon>
        <taxon>Acetobacterales</taxon>
        <taxon>Roseomonadaceae</taxon>
        <taxon>Belnapia</taxon>
    </lineage>
</organism>
<name>A0ABS1UYS5_9PROT</name>
<dbReference type="InterPro" id="IPR013830">
    <property type="entry name" value="SGNH_hydro"/>
</dbReference>
<keyword evidence="3" id="KW-1185">Reference proteome</keyword>
<keyword evidence="2" id="KW-0378">Hydrolase</keyword>
<dbReference type="Proteomes" id="UP000606490">
    <property type="component" value="Unassembled WGS sequence"/>
</dbReference>
<comment type="caution">
    <text evidence="2">The sequence shown here is derived from an EMBL/GenBank/DDBJ whole genome shotgun (WGS) entry which is preliminary data.</text>
</comment>
<dbReference type="RefSeq" id="WP_202824375.1">
    <property type="nucleotide sequence ID" value="NZ_JAEUXJ010000002.1"/>
</dbReference>
<proteinExistence type="predicted"/>
<dbReference type="EMBL" id="JAEUXJ010000002">
    <property type="protein sequence ID" value="MBL6454622.1"/>
    <property type="molecule type" value="Genomic_DNA"/>
</dbReference>
<dbReference type="Gene3D" id="3.40.50.1110">
    <property type="entry name" value="SGNH hydrolase"/>
    <property type="match status" value="1"/>
</dbReference>
<dbReference type="InterPro" id="IPR036514">
    <property type="entry name" value="SGNH_hydro_sf"/>
</dbReference>
<accession>A0ABS1UYS5</accession>
<protein>
    <submittedName>
        <fullName evidence="2">SGNH/GDSL hydrolase family protein</fullName>
    </submittedName>
</protein>
<dbReference type="Pfam" id="PF13472">
    <property type="entry name" value="Lipase_GDSL_2"/>
    <property type="match status" value="1"/>
</dbReference>